<sequence length="121" mass="14173">MWLLTLLFTLQMVRSCVKPLDFEYKQIDENTIETSYLCEKGTLYTPDRVSFTNPFYMICENNTYVLELDRKTGYAQISCEEELSGKIVSIFLAIGIALFFFCCIFMIVICPSRENSKMYIY</sequence>
<evidence type="ECO:0000256" key="1">
    <source>
        <dbReference type="SAM" id="Phobius"/>
    </source>
</evidence>
<reference evidence="3 4" key="1">
    <citation type="journal article" date="2024" name="BMC Biol.">
        <title>Comparative genomics of Ascetosporea gives new insight into the evolutionary basis for animal parasitism in Rhizaria.</title>
        <authorList>
            <person name="Hiltunen Thoren M."/>
            <person name="Onut-Brannstrom I."/>
            <person name="Alfjorden A."/>
            <person name="Peckova H."/>
            <person name="Swords F."/>
            <person name="Hooper C."/>
            <person name="Holzer A.S."/>
            <person name="Bass D."/>
            <person name="Burki F."/>
        </authorList>
    </citation>
    <scope>NUCLEOTIDE SEQUENCE [LARGE SCALE GENOMIC DNA]</scope>
    <source>
        <strain evidence="3">20-A016</strain>
    </source>
</reference>
<proteinExistence type="predicted"/>
<evidence type="ECO:0000256" key="2">
    <source>
        <dbReference type="SAM" id="SignalP"/>
    </source>
</evidence>
<comment type="caution">
    <text evidence="3">The sequence shown here is derived from an EMBL/GenBank/DDBJ whole genome shotgun (WGS) entry which is preliminary data.</text>
</comment>
<keyword evidence="1" id="KW-0472">Membrane</keyword>
<feature type="chain" id="PRO_5045924637" evidence="2">
    <location>
        <begin position="16"/>
        <end position="121"/>
    </location>
</feature>
<feature type="transmembrane region" description="Helical" evidence="1">
    <location>
        <begin position="87"/>
        <end position="110"/>
    </location>
</feature>
<gene>
    <name evidence="3" type="ORF">MHBO_001343</name>
</gene>
<name>A0ABV2AIP2_9EUKA</name>
<dbReference type="Proteomes" id="UP001439008">
    <property type="component" value="Unassembled WGS sequence"/>
</dbReference>
<evidence type="ECO:0000313" key="3">
    <source>
        <dbReference type="EMBL" id="MES1919528.1"/>
    </source>
</evidence>
<organism evidence="3 4">
    <name type="scientific">Bonamia ostreae</name>
    <dbReference type="NCBI Taxonomy" id="126728"/>
    <lineage>
        <taxon>Eukaryota</taxon>
        <taxon>Sar</taxon>
        <taxon>Rhizaria</taxon>
        <taxon>Endomyxa</taxon>
        <taxon>Ascetosporea</taxon>
        <taxon>Haplosporida</taxon>
        <taxon>Bonamia</taxon>
    </lineage>
</organism>
<keyword evidence="1" id="KW-0812">Transmembrane</keyword>
<evidence type="ECO:0000313" key="4">
    <source>
        <dbReference type="Proteomes" id="UP001439008"/>
    </source>
</evidence>
<dbReference type="EMBL" id="JBDODL010000316">
    <property type="protein sequence ID" value="MES1919528.1"/>
    <property type="molecule type" value="Genomic_DNA"/>
</dbReference>
<accession>A0ABV2AIP2</accession>
<protein>
    <submittedName>
        <fullName evidence="3">Uncharacterized protein</fullName>
    </submittedName>
</protein>
<feature type="signal peptide" evidence="2">
    <location>
        <begin position="1"/>
        <end position="15"/>
    </location>
</feature>
<keyword evidence="2" id="KW-0732">Signal</keyword>
<keyword evidence="4" id="KW-1185">Reference proteome</keyword>
<keyword evidence="1" id="KW-1133">Transmembrane helix</keyword>